<evidence type="ECO:0000256" key="10">
    <source>
        <dbReference type="ARBA" id="ARBA00023136"/>
    </source>
</evidence>
<gene>
    <name evidence="14" type="ORF">D8674_042802</name>
</gene>
<sequence>MGCNQIHYMHTMEDGYDLVDLVVTQTLVFHVMEAPGDILLITPPISAEVLEPTPQGVRKVVLATGPAEISWLMLNSIQYVIDSGLCKMKSYDPMAGKELDRVSPVSKAEATQRAELALSGIYVLQKLGFGDVFKFGFVDPPASEALAQALQQLIRRGVLDNDLVLFSMEEYVLLLCSLAFVLLLYGAARVSYSIFWKPKWLERQLKRQGIRGTPYRPLIGDMKEFVRLIKEAWSKPMSLTHQIASRVEPFTSTIMQKYGKISMYWVGTTPRLIIMDTELMKEILLNKQGHFGKPPLNPLILILTRGLASLEGEKWTKHRRIINPAFHIERLKEMKSVFVVSCHEMIEQWKRVVPLGGGGSFEMDIWPEIQKLSADVISRAAFGSTYEEGKKVFELQKELLVLTFEAMTTLYIPGFRFVPTEKNQRRKKLAKDITSMLRNIIEKKMNTMRAGESRVDDLLGVLLQSNNQKDSSENPSNTKINEMLTIEEVIEECKQFYLAGQETTSSWITWTLIVLAMHPDWQEKVRHEVLRVCGKKEPDFEAISHLKIVTMILNEVLRLYPPAIAGYQHTYKETKIGDIIVPAGVDITLPTLLIHHDPGLWGDDAGEFKPERFSEGVSKATKDHQQAFFPFGWGPRTCIGQNFAIMEAEVALAMLLQHFSFELSPSYTHAPYTVTILQPQHGALITLHQI</sequence>
<keyword evidence="7 12" id="KW-0560">Oxidoreductase</keyword>
<evidence type="ECO:0000256" key="2">
    <source>
        <dbReference type="ARBA" id="ARBA00010617"/>
    </source>
</evidence>
<evidence type="ECO:0000256" key="6">
    <source>
        <dbReference type="ARBA" id="ARBA00022989"/>
    </source>
</evidence>
<feature type="transmembrane region" description="Helical" evidence="13">
    <location>
        <begin position="171"/>
        <end position="196"/>
    </location>
</feature>
<keyword evidence="15" id="KW-1185">Reference proteome</keyword>
<comment type="cofactor">
    <cofactor evidence="11">
        <name>heme</name>
        <dbReference type="ChEBI" id="CHEBI:30413"/>
    </cofactor>
</comment>
<dbReference type="GO" id="GO:0016705">
    <property type="term" value="F:oxidoreductase activity, acting on paired donors, with incorporation or reduction of molecular oxygen"/>
    <property type="evidence" value="ECO:0007669"/>
    <property type="project" value="InterPro"/>
</dbReference>
<dbReference type="InterPro" id="IPR017972">
    <property type="entry name" value="Cyt_P450_CS"/>
</dbReference>
<evidence type="ECO:0000256" key="9">
    <source>
        <dbReference type="ARBA" id="ARBA00023033"/>
    </source>
</evidence>
<keyword evidence="10 13" id="KW-0472">Membrane</keyword>
<evidence type="ECO:0000313" key="15">
    <source>
        <dbReference type="Proteomes" id="UP000327157"/>
    </source>
</evidence>
<evidence type="ECO:0000256" key="8">
    <source>
        <dbReference type="ARBA" id="ARBA00023004"/>
    </source>
</evidence>
<dbReference type="Gene3D" id="1.10.630.10">
    <property type="entry name" value="Cytochrome P450"/>
    <property type="match status" value="1"/>
</dbReference>
<dbReference type="GO" id="GO:0005506">
    <property type="term" value="F:iron ion binding"/>
    <property type="evidence" value="ECO:0007669"/>
    <property type="project" value="InterPro"/>
</dbReference>
<feature type="binding site" description="axial binding residue" evidence="11">
    <location>
        <position position="638"/>
    </location>
    <ligand>
        <name>heme</name>
        <dbReference type="ChEBI" id="CHEBI:30413"/>
    </ligand>
    <ligandPart>
        <name>Fe</name>
        <dbReference type="ChEBI" id="CHEBI:18248"/>
    </ligandPart>
</feature>
<dbReference type="Gene3D" id="1.10.10.2130">
    <property type="entry name" value="DEAH helicase family, winged-helix domain"/>
    <property type="match status" value="1"/>
</dbReference>
<dbReference type="Pfam" id="PF00067">
    <property type="entry name" value="p450"/>
    <property type="match status" value="1"/>
</dbReference>
<dbReference type="GO" id="GO:0004497">
    <property type="term" value="F:monooxygenase activity"/>
    <property type="evidence" value="ECO:0007669"/>
    <property type="project" value="UniProtKB-KW"/>
</dbReference>
<dbReference type="GO" id="GO:0016020">
    <property type="term" value="C:membrane"/>
    <property type="evidence" value="ECO:0007669"/>
    <property type="project" value="UniProtKB-SubCell"/>
</dbReference>
<dbReference type="Proteomes" id="UP000327157">
    <property type="component" value="Unassembled WGS sequence"/>
</dbReference>
<keyword evidence="3 11" id="KW-0349">Heme</keyword>
<dbReference type="PRINTS" id="PR00385">
    <property type="entry name" value="P450"/>
</dbReference>
<evidence type="ECO:0000256" key="12">
    <source>
        <dbReference type="RuleBase" id="RU000461"/>
    </source>
</evidence>
<dbReference type="OrthoDB" id="1470350at2759"/>
<dbReference type="GO" id="GO:0020037">
    <property type="term" value="F:heme binding"/>
    <property type="evidence" value="ECO:0007669"/>
    <property type="project" value="InterPro"/>
</dbReference>
<reference evidence="14 15" key="2">
    <citation type="submission" date="2019-11" db="EMBL/GenBank/DDBJ databases">
        <title>A de novo genome assembly of a pear dwarfing rootstock.</title>
        <authorList>
            <person name="Wang F."/>
            <person name="Wang J."/>
            <person name="Li S."/>
            <person name="Zhang Y."/>
            <person name="Fang M."/>
            <person name="Ma L."/>
            <person name="Zhao Y."/>
            <person name="Jiang S."/>
        </authorList>
    </citation>
    <scope>NUCLEOTIDE SEQUENCE [LARGE SCALE GENOMIC DNA]</scope>
    <source>
        <strain evidence="14">S2</strain>
        <tissue evidence="14">Leaf</tissue>
    </source>
</reference>
<evidence type="ECO:0000256" key="7">
    <source>
        <dbReference type="ARBA" id="ARBA00023002"/>
    </source>
</evidence>
<dbReference type="PRINTS" id="PR00463">
    <property type="entry name" value="EP450I"/>
</dbReference>
<dbReference type="InterPro" id="IPR036396">
    <property type="entry name" value="Cyt_P450_sf"/>
</dbReference>
<keyword evidence="8 11" id="KW-0408">Iron</keyword>
<keyword evidence="6 13" id="KW-1133">Transmembrane helix</keyword>
<dbReference type="PROSITE" id="PS00086">
    <property type="entry name" value="CYTOCHROME_P450"/>
    <property type="match status" value="1"/>
</dbReference>
<dbReference type="EMBL" id="SMOL01000200">
    <property type="protein sequence ID" value="KAB2623683.1"/>
    <property type="molecule type" value="Genomic_DNA"/>
</dbReference>
<comment type="subcellular location">
    <subcellularLocation>
        <location evidence="1">Membrane</location>
        <topology evidence="1">Single-pass membrane protein</topology>
    </subcellularLocation>
</comment>
<dbReference type="InterPro" id="IPR001128">
    <property type="entry name" value="Cyt_P450"/>
</dbReference>
<dbReference type="PANTHER" id="PTHR24282:SF94">
    <property type="entry name" value="CYTOCHROME P450 72C1"/>
    <property type="match status" value="1"/>
</dbReference>
<evidence type="ECO:0000256" key="11">
    <source>
        <dbReference type="PIRSR" id="PIRSR602401-1"/>
    </source>
</evidence>
<dbReference type="PANTHER" id="PTHR24282">
    <property type="entry name" value="CYTOCHROME P450 FAMILY MEMBER"/>
    <property type="match status" value="1"/>
</dbReference>
<dbReference type="AlphaFoldDB" id="A0A5N5HAQ8"/>
<organism evidence="14 15">
    <name type="scientific">Pyrus ussuriensis x Pyrus communis</name>
    <dbReference type="NCBI Taxonomy" id="2448454"/>
    <lineage>
        <taxon>Eukaryota</taxon>
        <taxon>Viridiplantae</taxon>
        <taxon>Streptophyta</taxon>
        <taxon>Embryophyta</taxon>
        <taxon>Tracheophyta</taxon>
        <taxon>Spermatophyta</taxon>
        <taxon>Magnoliopsida</taxon>
        <taxon>eudicotyledons</taxon>
        <taxon>Gunneridae</taxon>
        <taxon>Pentapetalae</taxon>
        <taxon>rosids</taxon>
        <taxon>fabids</taxon>
        <taxon>Rosales</taxon>
        <taxon>Rosaceae</taxon>
        <taxon>Amygdaloideae</taxon>
        <taxon>Maleae</taxon>
        <taxon>Pyrus</taxon>
    </lineage>
</organism>
<dbReference type="InterPro" id="IPR050665">
    <property type="entry name" value="Cytochrome_P450_Monooxygen"/>
</dbReference>
<dbReference type="Gene3D" id="3.40.50.300">
    <property type="entry name" value="P-loop containing nucleotide triphosphate hydrolases"/>
    <property type="match status" value="1"/>
</dbReference>
<evidence type="ECO:0000256" key="13">
    <source>
        <dbReference type="SAM" id="Phobius"/>
    </source>
</evidence>
<evidence type="ECO:0000256" key="4">
    <source>
        <dbReference type="ARBA" id="ARBA00022692"/>
    </source>
</evidence>
<protein>
    <submittedName>
        <fullName evidence="14">Cytochrome P450 72A15-like</fullName>
    </submittedName>
</protein>
<evidence type="ECO:0000256" key="1">
    <source>
        <dbReference type="ARBA" id="ARBA00004167"/>
    </source>
</evidence>
<dbReference type="InterPro" id="IPR027417">
    <property type="entry name" value="P-loop_NTPase"/>
</dbReference>
<comment type="similarity">
    <text evidence="2 12">Belongs to the cytochrome P450 family.</text>
</comment>
<keyword evidence="9 12" id="KW-0503">Monooxygenase</keyword>
<reference evidence="14 15" key="1">
    <citation type="submission" date="2019-09" db="EMBL/GenBank/DDBJ databases">
        <authorList>
            <person name="Ou C."/>
        </authorList>
    </citation>
    <scope>NUCLEOTIDE SEQUENCE [LARGE SCALE GENOMIC DNA]</scope>
    <source>
        <strain evidence="14">S2</strain>
        <tissue evidence="14">Leaf</tissue>
    </source>
</reference>
<evidence type="ECO:0000313" key="14">
    <source>
        <dbReference type="EMBL" id="KAB2623683.1"/>
    </source>
</evidence>
<dbReference type="SUPFAM" id="SSF48264">
    <property type="entry name" value="Cytochrome P450"/>
    <property type="match status" value="1"/>
</dbReference>
<dbReference type="InterPro" id="IPR002401">
    <property type="entry name" value="Cyt_P450_E_grp-I"/>
</dbReference>
<comment type="caution">
    <text evidence="14">The sequence shown here is derived from an EMBL/GenBank/DDBJ whole genome shotgun (WGS) entry which is preliminary data.</text>
</comment>
<evidence type="ECO:0000256" key="3">
    <source>
        <dbReference type="ARBA" id="ARBA00022617"/>
    </source>
</evidence>
<keyword evidence="4 13" id="KW-0812">Transmembrane</keyword>
<dbReference type="InterPro" id="IPR042035">
    <property type="entry name" value="DEAH_win-hel_dom"/>
</dbReference>
<name>A0A5N5HAQ8_9ROSA</name>
<dbReference type="FunFam" id="1.10.630.10:FF:000029">
    <property type="entry name" value="Cytochrome P450 734A1"/>
    <property type="match status" value="1"/>
</dbReference>
<evidence type="ECO:0000256" key="5">
    <source>
        <dbReference type="ARBA" id="ARBA00022723"/>
    </source>
</evidence>
<accession>A0A5N5HAQ8</accession>
<keyword evidence="5 11" id="KW-0479">Metal-binding</keyword>
<proteinExistence type="inferred from homology"/>
<dbReference type="SUPFAM" id="SSF52540">
    <property type="entry name" value="P-loop containing nucleoside triphosphate hydrolases"/>
    <property type="match status" value="1"/>
</dbReference>